<organism evidence="12 13">
    <name type="scientific">Phytophthora sojae (strain P6497)</name>
    <name type="common">Soybean stem and root rot agent</name>
    <name type="synonym">Phytophthora megasperma f. sp. glycines</name>
    <dbReference type="NCBI Taxonomy" id="1094619"/>
    <lineage>
        <taxon>Eukaryota</taxon>
        <taxon>Sar</taxon>
        <taxon>Stramenopiles</taxon>
        <taxon>Oomycota</taxon>
        <taxon>Peronosporomycetes</taxon>
        <taxon>Peronosporales</taxon>
        <taxon>Peronosporaceae</taxon>
        <taxon>Phytophthora</taxon>
    </lineage>
</organism>
<evidence type="ECO:0000256" key="4">
    <source>
        <dbReference type="ARBA" id="ARBA00022679"/>
    </source>
</evidence>
<keyword evidence="4" id="KW-0808">Transferase</keyword>
<keyword evidence="9" id="KW-0472">Membrane</keyword>
<evidence type="ECO:0000256" key="1">
    <source>
        <dbReference type="ARBA" id="ARBA00004394"/>
    </source>
</evidence>
<sequence length="565" mass="63952">MATRPSDVFLLRLYLMMQRPWIPYAAVFISICVDTFEGSKNLICVTQSAVILIAKLRFADAAMEPGRLLEYLTHSQSRLHTAIPKQRALYHEHSCQPHVKRSIRQDRARATVETTAAWATAALQPLDLMISSTYSGKPTSQPTAAANGSQVAADIPSNSSHEGAAPMESASPSRIQTAPAKSLTAHQVEDKETHEVFRVMKRSCASPISERKRSKSSTKSLCLGIRYSSDNTQGIVMVVYPELIASAYTTIRTLRDIFNCRLPIEIWFHPDEIRRVPGALEPLKELAANDSSRLNTFKEIRDPRAVPYGAKIHAIYHSGFEQLLFLDADTVPVKDPAYLFNTPDFTSTGAVFWPDYWHPQHSIFFLNEHSLVWELLDLPFVDMFEQESGQLLIDRRRHAGPIELLDLFRFVWLKLGSPFHMIQFPPSVAGKLYGESFCGMTMVQHDPKGEVVFLHRNQLKLTGNSTVEKPAATPQNHTNYVDDYPDPAMWTHLLSFRSSSSRSSFTIQAHWEPQFSDKRRCFGRSNLKGDANFYAQKFTDLSYSSLETYLRKFAMEATQMRSPKP</sequence>
<feature type="compositionally biased region" description="Polar residues" evidence="11">
    <location>
        <begin position="134"/>
        <end position="161"/>
    </location>
</feature>
<feature type="region of interest" description="Disordered" evidence="11">
    <location>
        <begin position="134"/>
        <end position="189"/>
    </location>
</feature>
<dbReference type="InParanoid" id="G4ZDS9"/>
<dbReference type="InterPro" id="IPR029044">
    <property type="entry name" value="Nucleotide-diphossugar_trans"/>
</dbReference>
<gene>
    <name evidence="12" type="ORF">PHYSODRAFT_332723</name>
</gene>
<dbReference type="SUPFAM" id="SSF53448">
    <property type="entry name" value="Nucleotide-diphospho-sugar transferases"/>
    <property type="match status" value="1"/>
</dbReference>
<keyword evidence="6" id="KW-0735">Signal-anchor</keyword>
<keyword evidence="8" id="KW-0333">Golgi apparatus</keyword>
<evidence type="ECO:0000256" key="8">
    <source>
        <dbReference type="ARBA" id="ARBA00023034"/>
    </source>
</evidence>
<evidence type="ECO:0000256" key="3">
    <source>
        <dbReference type="ARBA" id="ARBA00009105"/>
    </source>
</evidence>
<dbReference type="GO" id="GO:0000139">
    <property type="term" value="C:Golgi membrane"/>
    <property type="evidence" value="ECO:0007669"/>
    <property type="project" value="UniProtKB-SubCell"/>
</dbReference>
<dbReference type="AlphaFoldDB" id="G4ZDS9"/>
<evidence type="ECO:0000256" key="11">
    <source>
        <dbReference type="SAM" id="MobiDB-lite"/>
    </source>
</evidence>
<dbReference type="GO" id="GO:0000026">
    <property type="term" value="F:alpha-1,2-mannosyltransferase activity"/>
    <property type="evidence" value="ECO:0007669"/>
    <property type="project" value="TreeGrafter"/>
</dbReference>
<dbReference type="Gene3D" id="3.90.550.10">
    <property type="entry name" value="Spore Coat Polysaccharide Biosynthesis Protein SpsA, Chain A"/>
    <property type="match status" value="1"/>
</dbReference>
<proteinExistence type="inferred from homology"/>
<evidence type="ECO:0000256" key="6">
    <source>
        <dbReference type="ARBA" id="ARBA00022968"/>
    </source>
</evidence>
<name>G4ZDS9_PHYSP</name>
<dbReference type="Pfam" id="PF11051">
    <property type="entry name" value="Mannosyl_trans3"/>
    <property type="match status" value="1"/>
</dbReference>
<accession>G4ZDS9</accession>
<dbReference type="KEGG" id="psoj:PHYSODRAFT_332723"/>
<evidence type="ECO:0000313" key="12">
    <source>
        <dbReference type="EMBL" id="EGZ19008.1"/>
    </source>
</evidence>
<comment type="subcellular location">
    <subcellularLocation>
        <location evidence="10">Endomembrane system</location>
        <topology evidence="10">Single-pass membrane protein</topology>
    </subcellularLocation>
    <subcellularLocation>
        <location evidence="1">Golgi apparatus membrane</location>
    </subcellularLocation>
    <subcellularLocation>
        <location evidence="2">Membrane</location>
        <topology evidence="2">Single-pass type II membrane protein</topology>
    </subcellularLocation>
</comment>
<reference evidence="12 13" key="1">
    <citation type="journal article" date="2006" name="Science">
        <title>Phytophthora genome sequences uncover evolutionary origins and mechanisms of pathogenesis.</title>
        <authorList>
            <person name="Tyler B.M."/>
            <person name="Tripathy S."/>
            <person name="Zhang X."/>
            <person name="Dehal P."/>
            <person name="Jiang R.H."/>
            <person name="Aerts A."/>
            <person name="Arredondo F.D."/>
            <person name="Baxter L."/>
            <person name="Bensasson D."/>
            <person name="Beynon J.L."/>
            <person name="Chapman J."/>
            <person name="Damasceno C.M."/>
            <person name="Dorrance A.E."/>
            <person name="Dou D."/>
            <person name="Dickerman A.W."/>
            <person name="Dubchak I.L."/>
            <person name="Garbelotto M."/>
            <person name="Gijzen M."/>
            <person name="Gordon S.G."/>
            <person name="Govers F."/>
            <person name="Grunwald N.J."/>
            <person name="Huang W."/>
            <person name="Ivors K.L."/>
            <person name="Jones R.W."/>
            <person name="Kamoun S."/>
            <person name="Krampis K."/>
            <person name="Lamour K.H."/>
            <person name="Lee M.K."/>
            <person name="McDonald W.H."/>
            <person name="Medina M."/>
            <person name="Meijer H.J."/>
            <person name="Nordberg E.K."/>
            <person name="Maclean D.J."/>
            <person name="Ospina-Giraldo M.D."/>
            <person name="Morris P.F."/>
            <person name="Phuntumart V."/>
            <person name="Putnam N.H."/>
            <person name="Rash S."/>
            <person name="Rose J.K."/>
            <person name="Sakihama Y."/>
            <person name="Salamov A.A."/>
            <person name="Savidor A."/>
            <person name="Scheuring C.F."/>
            <person name="Smith B.M."/>
            <person name="Sobral B.W."/>
            <person name="Terry A."/>
            <person name="Torto-Alalibo T.A."/>
            <person name="Win J."/>
            <person name="Xu Z."/>
            <person name="Zhang H."/>
            <person name="Grigoriev I.V."/>
            <person name="Rokhsar D.S."/>
            <person name="Boore J.L."/>
        </authorList>
    </citation>
    <scope>NUCLEOTIDE SEQUENCE [LARGE SCALE GENOMIC DNA]</scope>
    <source>
        <strain evidence="12 13">P6497</strain>
    </source>
</reference>
<evidence type="ECO:0000256" key="2">
    <source>
        <dbReference type="ARBA" id="ARBA00004606"/>
    </source>
</evidence>
<evidence type="ECO:0000313" key="13">
    <source>
        <dbReference type="Proteomes" id="UP000002640"/>
    </source>
</evidence>
<dbReference type="PANTHER" id="PTHR31646:SF1">
    <property type="entry name" value="ALPHA-1,2-MANNOSYLTRANSFERASE MNN2"/>
    <property type="match status" value="1"/>
</dbReference>
<evidence type="ECO:0000256" key="5">
    <source>
        <dbReference type="ARBA" id="ARBA00022692"/>
    </source>
</evidence>
<keyword evidence="5" id="KW-0812">Transmembrane</keyword>
<keyword evidence="7" id="KW-1133">Transmembrane helix</keyword>
<evidence type="ECO:0000256" key="7">
    <source>
        <dbReference type="ARBA" id="ARBA00022989"/>
    </source>
</evidence>
<evidence type="ECO:0000256" key="10">
    <source>
        <dbReference type="ARBA" id="ARBA00037847"/>
    </source>
</evidence>
<dbReference type="Proteomes" id="UP000002640">
    <property type="component" value="Unassembled WGS sequence"/>
</dbReference>
<dbReference type="RefSeq" id="XP_009528066.1">
    <property type="nucleotide sequence ID" value="XM_009529771.1"/>
</dbReference>
<dbReference type="EMBL" id="JH159154">
    <property type="protein sequence ID" value="EGZ19008.1"/>
    <property type="molecule type" value="Genomic_DNA"/>
</dbReference>
<dbReference type="InterPro" id="IPR022751">
    <property type="entry name" value="Alpha_mannosyltransferase"/>
</dbReference>
<keyword evidence="13" id="KW-1185">Reference proteome</keyword>
<comment type="similarity">
    <text evidence="3">Belongs to the MNN1/MNT family.</text>
</comment>
<dbReference type="GeneID" id="20646512"/>
<dbReference type="PANTHER" id="PTHR31646">
    <property type="entry name" value="ALPHA-1,2-MANNOSYLTRANSFERASE MNN2"/>
    <property type="match status" value="1"/>
</dbReference>
<evidence type="ECO:0008006" key="14">
    <source>
        <dbReference type="Google" id="ProtNLM"/>
    </source>
</evidence>
<dbReference type="GO" id="GO:0046354">
    <property type="term" value="P:mannan biosynthetic process"/>
    <property type="evidence" value="ECO:0007669"/>
    <property type="project" value="TreeGrafter"/>
</dbReference>
<evidence type="ECO:0000256" key="9">
    <source>
        <dbReference type="ARBA" id="ARBA00023136"/>
    </source>
</evidence>
<protein>
    <recommendedName>
        <fullName evidence="14">Glycosyltransferase family 71 protein</fullName>
    </recommendedName>
</protein>